<dbReference type="Gene3D" id="1.20.1280.50">
    <property type="match status" value="1"/>
</dbReference>
<feature type="domain" description="F-box" evidence="3">
    <location>
        <begin position="43"/>
        <end position="89"/>
    </location>
</feature>
<evidence type="ECO:0000256" key="1">
    <source>
        <dbReference type="PROSITE-ProRule" id="PRU00235"/>
    </source>
</evidence>
<dbReference type="Proteomes" id="UP001152622">
    <property type="component" value="Chromosome 14"/>
</dbReference>
<dbReference type="SUPFAM" id="SSF50985">
    <property type="entry name" value="RCC1/BLIP-II"/>
    <property type="match status" value="1"/>
</dbReference>
<protein>
    <recommendedName>
        <fullName evidence="3">F-box domain-containing protein</fullName>
    </recommendedName>
</protein>
<accession>A0A9Q1IIT3</accession>
<feature type="region of interest" description="Disordered" evidence="2">
    <location>
        <begin position="1"/>
        <end position="34"/>
    </location>
</feature>
<dbReference type="PANTHER" id="PTHR47004:SF1">
    <property type="entry name" value="F-BOX ONLY PROTEIN 24"/>
    <property type="match status" value="1"/>
</dbReference>
<sequence length="579" mass="63592">MDDNPEKEGRKRPPDPSVKPALTSTSKKRKTVTVTAKQDAASRVTIESLPSEMVEAILTWVSVGDIIAFGATCHAFHQLSLDSALWKAFCRRQATDPLPDTSAPHNWRRAAILNYTQALYLHTLGGGGGRLAPAVSLAPTPPLALGFKRILPTCDNHFLWDERGTVFMLCDSVTLAPSGQLVWSEASRSSVLCRNVKDITVDPRSDVSHRQYVYVLVARSPRVSAGVQPGSSVSLKKCDSVEIYQQYSGERVFHMTFHPSLTFSQLRLMGSEVNRTLLLLTDSGRVYTVPMNETQLNRPRSFTVQLTLREINHSLPDLPVKQIHTSYSSALYITGDSSVYLETHSAGVHRHLFGTSQGFSSNNGRTPMLLPLPYKVVMCSLGLTHLCLLDESGRVFMQGSNNHGQLGTGDKIDRQEPTQVALSLTPVDVCCGLNHSLALLRGETGEKEVQGCGCGRGGRLPGWSQGSPVFVRLSVKAPRSTRALCSSKYYLYLLCCYDIEEPLMFRTPPPGAESEKEAAEREGLQRCLSQLRGCGHLQDQLTTLRQAVQSHMTLSSAQKDFLEEALSTMQQGSSSTIQT</sequence>
<dbReference type="PROSITE" id="PS50181">
    <property type="entry name" value="FBOX"/>
    <property type="match status" value="1"/>
</dbReference>
<dbReference type="Gene3D" id="2.130.10.30">
    <property type="entry name" value="Regulator of chromosome condensation 1/beta-lactamase-inhibitor protein II"/>
    <property type="match status" value="1"/>
</dbReference>
<dbReference type="InterPro" id="IPR036047">
    <property type="entry name" value="F-box-like_dom_sf"/>
</dbReference>
<organism evidence="4 5">
    <name type="scientific">Synaphobranchus kaupii</name>
    <name type="common">Kaup's arrowtooth eel</name>
    <dbReference type="NCBI Taxonomy" id="118154"/>
    <lineage>
        <taxon>Eukaryota</taxon>
        <taxon>Metazoa</taxon>
        <taxon>Chordata</taxon>
        <taxon>Craniata</taxon>
        <taxon>Vertebrata</taxon>
        <taxon>Euteleostomi</taxon>
        <taxon>Actinopterygii</taxon>
        <taxon>Neopterygii</taxon>
        <taxon>Teleostei</taxon>
        <taxon>Anguilliformes</taxon>
        <taxon>Synaphobranchidae</taxon>
        <taxon>Synaphobranchus</taxon>
    </lineage>
</organism>
<dbReference type="PANTHER" id="PTHR47004">
    <property type="entry name" value="F-BOX ONLY PROTEIN 24"/>
    <property type="match status" value="1"/>
</dbReference>
<dbReference type="EMBL" id="JAINUF010000014">
    <property type="protein sequence ID" value="KAJ8342120.1"/>
    <property type="molecule type" value="Genomic_DNA"/>
</dbReference>
<dbReference type="OrthoDB" id="101791at2759"/>
<evidence type="ECO:0000256" key="2">
    <source>
        <dbReference type="SAM" id="MobiDB-lite"/>
    </source>
</evidence>
<dbReference type="PROSITE" id="PS50012">
    <property type="entry name" value="RCC1_3"/>
    <property type="match status" value="1"/>
</dbReference>
<dbReference type="InterPro" id="IPR000408">
    <property type="entry name" value="Reg_chr_condens"/>
</dbReference>
<evidence type="ECO:0000313" key="5">
    <source>
        <dbReference type="Proteomes" id="UP001152622"/>
    </source>
</evidence>
<proteinExistence type="predicted"/>
<reference evidence="4" key="1">
    <citation type="journal article" date="2023" name="Science">
        <title>Genome structures resolve the early diversification of teleost fishes.</title>
        <authorList>
            <person name="Parey E."/>
            <person name="Louis A."/>
            <person name="Montfort J."/>
            <person name="Bouchez O."/>
            <person name="Roques C."/>
            <person name="Iampietro C."/>
            <person name="Lluch J."/>
            <person name="Castinel A."/>
            <person name="Donnadieu C."/>
            <person name="Desvignes T."/>
            <person name="Floi Bucao C."/>
            <person name="Jouanno E."/>
            <person name="Wen M."/>
            <person name="Mejri S."/>
            <person name="Dirks R."/>
            <person name="Jansen H."/>
            <person name="Henkel C."/>
            <person name="Chen W.J."/>
            <person name="Zahm M."/>
            <person name="Cabau C."/>
            <person name="Klopp C."/>
            <person name="Thompson A.W."/>
            <person name="Robinson-Rechavi M."/>
            <person name="Braasch I."/>
            <person name="Lecointre G."/>
            <person name="Bobe J."/>
            <person name="Postlethwait J.H."/>
            <person name="Berthelot C."/>
            <person name="Roest Crollius H."/>
            <person name="Guiguen Y."/>
        </authorList>
    </citation>
    <scope>NUCLEOTIDE SEQUENCE</scope>
    <source>
        <strain evidence="4">WJC10195</strain>
    </source>
</reference>
<dbReference type="AlphaFoldDB" id="A0A9Q1IIT3"/>
<keyword evidence="5" id="KW-1185">Reference proteome</keyword>
<dbReference type="InterPro" id="IPR001810">
    <property type="entry name" value="F-box_dom"/>
</dbReference>
<dbReference type="InterPro" id="IPR052866">
    <property type="entry name" value="F-box_protein_24"/>
</dbReference>
<dbReference type="SUPFAM" id="SSF81383">
    <property type="entry name" value="F-box domain"/>
    <property type="match status" value="1"/>
</dbReference>
<evidence type="ECO:0000313" key="4">
    <source>
        <dbReference type="EMBL" id="KAJ8342120.1"/>
    </source>
</evidence>
<name>A0A9Q1IIT3_SYNKA</name>
<dbReference type="Pfam" id="PF12937">
    <property type="entry name" value="F-box-like"/>
    <property type="match status" value="1"/>
</dbReference>
<feature type="compositionally biased region" description="Basic and acidic residues" evidence="2">
    <location>
        <begin position="1"/>
        <end position="14"/>
    </location>
</feature>
<evidence type="ECO:0000259" key="3">
    <source>
        <dbReference type="PROSITE" id="PS50181"/>
    </source>
</evidence>
<dbReference type="InterPro" id="IPR009091">
    <property type="entry name" value="RCC1/BLIP-II"/>
</dbReference>
<feature type="repeat" description="RCC1" evidence="1">
    <location>
        <begin position="393"/>
        <end position="442"/>
    </location>
</feature>
<comment type="caution">
    <text evidence="4">The sequence shown here is derived from an EMBL/GenBank/DDBJ whole genome shotgun (WGS) entry which is preliminary data.</text>
</comment>
<dbReference type="Pfam" id="PF00415">
    <property type="entry name" value="RCC1"/>
    <property type="match status" value="1"/>
</dbReference>
<gene>
    <name evidence="4" type="ORF">SKAU_G00320480</name>
</gene>